<evidence type="ECO:0000313" key="1">
    <source>
        <dbReference type="EMBL" id="MCF1713163.1"/>
    </source>
</evidence>
<organism evidence="1 2">
    <name type="scientific">Flavihumibacter fluminis</name>
    <dbReference type="NCBI Taxonomy" id="2909236"/>
    <lineage>
        <taxon>Bacteria</taxon>
        <taxon>Pseudomonadati</taxon>
        <taxon>Bacteroidota</taxon>
        <taxon>Chitinophagia</taxon>
        <taxon>Chitinophagales</taxon>
        <taxon>Chitinophagaceae</taxon>
        <taxon>Flavihumibacter</taxon>
    </lineage>
</organism>
<dbReference type="InterPro" id="IPR010985">
    <property type="entry name" value="Ribbon_hlx_hlx"/>
</dbReference>
<dbReference type="EMBL" id="JAKEVY010000001">
    <property type="protein sequence ID" value="MCF1713163.1"/>
    <property type="molecule type" value="Genomic_DNA"/>
</dbReference>
<dbReference type="SUPFAM" id="SSF143100">
    <property type="entry name" value="TTHA1013/TTHA0281-like"/>
    <property type="match status" value="1"/>
</dbReference>
<comment type="caution">
    <text evidence="1">The sequence shown here is derived from an EMBL/GenBank/DDBJ whole genome shotgun (WGS) entry which is preliminary data.</text>
</comment>
<dbReference type="Proteomes" id="UP001200145">
    <property type="component" value="Unassembled WGS sequence"/>
</dbReference>
<keyword evidence="2" id="KW-1185">Reference proteome</keyword>
<dbReference type="RefSeq" id="WP_234863605.1">
    <property type="nucleotide sequence ID" value="NZ_JAKEVY010000001.1"/>
</dbReference>
<dbReference type="InterPro" id="IPR008651">
    <property type="entry name" value="Uncharacterised_HicB"/>
</dbReference>
<dbReference type="Gene3D" id="1.10.1220.10">
    <property type="entry name" value="Met repressor-like"/>
    <property type="match status" value="1"/>
</dbReference>
<evidence type="ECO:0000313" key="2">
    <source>
        <dbReference type="Proteomes" id="UP001200145"/>
    </source>
</evidence>
<dbReference type="SUPFAM" id="SSF47598">
    <property type="entry name" value="Ribbon-helix-helix"/>
    <property type="match status" value="1"/>
</dbReference>
<proteinExistence type="predicted"/>
<gene>
    <name evidence="1" type="ORF">L0U88_00795</name>
</gene>
<dbReference type="InterPro" id="IPR035069">
    <property type="entry name" value="TTHA1013/TTHA0281-like"/>
</dbReference>
<protein>
    <submittedName>
        <fullName evidence="1">Type II toxin-antitoxin system HicB family antitoxin</fullName>
    </submittedName>
</protein>
<dbReference type="Pfam" id="PF05534">
    <property type="entry name" value="HicB"/>
    <property type="match status" value="1"/>
</dbReference>
<reference evidence="1 2" key="1">
    <citation type="submission" date="2022-01" db="EMBL/GenBank/DDBJ databases">
        <title>Flavihumibacter sp. nov., isolated from sediment of a river.</title>
        <authorList>
            <person name="Liu H."/>
        </authorList>
    </citation>
    <scope>NUCLEOTIDE SEQUENCE [LARGE SCALE GENOMIC DNA]</scope>
    <source>
        <strain evidence="1 2">RY-1</strain>
    </source>
</reference>
<name>A0ABS9BDH4_9BACT</name>
<accession>A0ABS9BDH4</accession>
<dbReference type="InterPro" id="IPR013321">
    <property type="entry name" value="Arc_rbn_hlx_hlx"/>
</dbReference>
<sequence length="120" mass="13642">MNDILEYKGYFAEVHFSSEDEVFFGKLLGINDLVNFEGHTVKELKKAFQEAVNDYLQTCQELGKEPEKAYKGTFNIRIPSELHRQAALYASIKKMSLNDFVKQAIANMVSTQTKSINTAN</sequence>